<reference evidence="1" key="1">
    <citation type="submission" date="2020-11" db="EMBL/GenBank/DDBJ databases">
        <authorList>
            <person name="Tran Van P."/>
        </authorList>
    </citation>
    <scope>NUCLEOTIDE SEQUENCE</scope>
</reference>
<accession>A0A7R9K215</accession>
<organism evidence="1">
    <name type="scientific">Timema genevievae</name>
    <name type="common">Walking stick</name>
    <dbReference type="NCBI Taxonomy" id="629358"/>
    <lineage>
        <taxon>Eukaryota</taxon>
        <taxon>Metazoa</taxon>
        <taxon>Ecdysozoa</taxon>
        <taxon>Arthropoda</taxon>
        <taxon>Hexapoda</taxon>
        <taxon>Insecta</taxon>
        <taxon>Pterygota</taxon>
        <taxon>Neoptera</taxon>
        <taxon>Polyneoptera</taxon>
        <taxon>Phasmatodea</taxon>
        <taxon>Timematodea</taxon>
        <taxon>Timematoidea</taxon>
        <taxon>Timematidae</taxon>
        <taxon>Timema</taxon>
    </lineage>
</organism>
<protein>
    <submittedName>
        <fullName evidence="1">Uncharacterized protein</fullName>
    </submittedName>
</protein>
<dbReference type="AlphaFoldDB" id="A0A7R9K215"/>
<dbReference type="EMBL" id="OE842061">
    <property type="protein sequence ID" value="CAD7598492.1"/>
    <property type="molecule type" value="Genomic_DNA"/>
</dbReference>
<proteinExistence type="predicted"/>
<gene>
    <name evidence="1" type="ORF">TGEB3V08_LOCUS7084</name>
</gene>
<evidence type="ECO:0000313" key="1">
    <source>
        <dbReference type="EMBL" id="CAD7598492.1"/>
    </source>
</evidence>
<sequence>MLELMEVPIMDTNKWRRPEQRIEVYTKTVAGAHVHTAMHIMRRQEWNYTNKLHKIIKDTAHDTTARKELSQLIL</sequence>
<name>A0A7R9K215_TIMGE</name>